<dbReference type="InterPro" id="IPR007156">
    <property type="entry name" value="MamQ_LemA"/>
</dbReference>
<evidence type="ECO:0000256" key="3">
    <source>
        <dbReference type="ARBA" id="ARBA00022692"/>
    </source>
</evidence>
<name>H5SI94_9BACT</name>
<dbReference type="SUPFAM" id="SSF140478">
    <property type="entry name" value="LemA-like"/>
    <property type="match status" value="1"/>
</dbReference>
<evidence type="ECO:0000313" key="8">
    <source>
        <dbReference type="EMBL" id="BAL55880.1"/>
    </source>
</evidence>
<evidence type="ECO:0000256" key="5">
    <source>
        <dbReference type="ARBA" id="ARBA00023136"/>
    </source>
</evidence>
<reference evidence="8" key="1">
    <citation type="journal article" date="2005" name="Environ. Microbiol.">
        <title>Genetic and functional properties of uncultivated thermophilic crenarchaeotes from a subsurface gold mine as revealed by analysis of genome fragments.</title>
        <authorList>
            <person name="Nunoura T."/>
            <person name="Hirayama H."/>
            <person name="Takami H."/>
            <person name="Oida H."/>
            <person name="Nishi S."/>
            <person name="Shimamura S."/>
            <person name="Suzuki Y."/>
            <person name="Inagaki F."/>
            <person name="Takai K."/>
            <person name="Nealson K.H."/>
            <person name="Horikoshi K."/>
        </authorList>
    </citation>
    <scope>NUCLEOTIDE SEQUENCE</scope>
</reference>
<proteinExistence type="inferred from homology"/>
<organism evidence="8">
    <name type="scientific">uncultured Acetothermia bacterium</name>
    <dbReference type="NCBI Taxonomy" id="236499"/>
    <lineage>
        <taxon>Bacteria</taxon>
        <taxon>Candidatus Bipolaricaulota</taxon>
        <taxon>environmental samples</taxon>
    </lineage>
</organism>
<dbReference type="EMBL" id="AP011731">
    <property type="protein sequence ID" value="BAL55880.1"/>
    <property type="molecule type" value="Genomic_DNA"/>
</dbReference>
<dbReference type="EMBL" id="AP011729">
    <property type="protein sequence ID" value="BAL55786.1"/>
    <property type="molecule type" value="Genomic_DNA"/>
</dbReference>
<dbReference type="GO" id="GO:0016020">
    <property type="term" value="C:membrane"/>
    <property type="evidence" value="ECO:0007669"/>
    <property type="project" value="UniProtKB-SubCell"/>
</dbReference>
<evidence type="ECO:0000313" key="7">
    <source>
        <dbReference type="EMBL" id="BAL55786.1"/>
    </source>
</evidence>
<dbReference type="PANTHER" id="PTHR34478">
    <property type="entry name" value="PROTEIN LEMA"/>
    <property type="match status" value="1"/>
</dbReference>
<keyword evidence="4 6" id="KW-1133">Transmembrane helix</keyword>
<dbReference type="PANTHER" id="PTHR34478:SF2">
    <property type="entry name" value="MEMBRANE PROTEIN"/>
    <property type="match status" value="1"/>
</dbReference>
<accession>H5SI94</accession>
<evidence type="ECO:0000256" key="4">
    <source>
        <dbReference type="ARBA" id="ARBA00022989"/>
    </source>
</evidence>
<dbReference type="InterPro" id="IPR023353">
    <property type="entry name" value="LemA-like_dom_sf"/>
</dbReference>
<dbReference type="AlphaFoldDB" id="H5SI94"/>
<dbReference type="Gene3D" id="1.20.1440.20">
    <property type="entry name" value="LemA-like domain"/>
    <property type="match status" value="1"/>
</dbReference>
<gene>
    <name evidence="7" type="ORF">HGMM_F31E01C22</name>
    <name evidence="8" type="ORF">HGMM_F32F05C38</name>
    <name evidence="9" type="ORF">HGMM_F47C08C20</name>
</gene>
<evidence type="ECO:0000256" key="6">
    <source>
        <dbReference type="SAM" id="Phobius"/>
    </source>
</evidence>
<dbReference type="EMBL" id="AP011766">
    <property type="protein sequence ID" value="BAL57099.1"/>
    <property type="molecule type" value="Genomic_DNA"/>
</dbReference>
<reference evidence="8" key="2">
    <citation type="journal article" date="2012" name="PLoS ONE">
        <title>A Deeply Branching Thermophilic Bacterium with an Ancient Acetyl-CoA Pathway Dominates a Subsurface Ecosystem.</title>
        <authorList>
            <person name="Takami H."/>
            <person name="Noguchi H."/>
            <person name="Takaki Y."/>
            <person name="Uchiyama I."/>
            <person name="Toyoda A."/>
            <person name="Nishi S."/>
            <person name="Chee G.-J."/>
            <person name="Arai W."/>
            <person name="Nunoura T."/>
            <person name="Itoh T."/>
            <person name="Hattori M."/>
            <person name="Takai K."/>
        </authorList>
    </citation>
    <scope>NUCLEOTIDE SEQUENCE</scope>
</reference>
<keyword evidence="3 6" id="KW-0812">Transmembrane</keyword>
<comment type="subcellular location">
    <subcellularLocation>
        <location evidence="1">Membrane</location>
        <topology evidence="1">Single-pass membrane protein</topology>
    </subcellularLocation>
</comment>
<evidence type="ECO:0000256" key="2">
    <source>
        <dbReference type="ARBA" id="ARBA00008854"/>
    </source>
</evidence>
<evidence type="ECO:0000256" key="1">
    <source>
        <dbReference type="ARBA" id="ARBA00004167"/>
    </source>
</evidence>
<keyword evidence="5 6" id="KW-0472">Membrane</keyword>
<feature type="transmembrane region" description="Helical" evidence="6">
    <location>
        <begin position="6"/>
        <end position="25"/>
    </location>
</feature>
<dbReference type="Pfam" id="PF04011">
    <property type="entry name" value="LemA"/>
    <property type="match status" value="1"/>
</dbReference>
<protein>
    <submittedName>
        <fullName evidence="8">LemA family protein</fullName>
    </submittedName>
</protein>
<evidence type="ECO:0000313" key="9">
    <source>
        <dbReference type="EMBL" id="BAL57099.1"/>
    </source>
</evidence>
<sequence>MGTLIVVGVAALIILVIIGLYNSLVTARNRVDNAWSQIDVQLKRRHDLIPNLVEVCKGYMKYEQSVLESVTKARQQAVQVSGGSVQDRAQAESILTGALRQLFAVAENYPDLKANQNMLALQEELTATENRIAFARQHYNDSVMRYNIQIQQFPANLLASSFGFQPRAFFELTDPTQREPVQVQF</sequence>
<comment type="similarity">
    <text evidence="2">Belongs to the LemA family.</text>
</comment>